<keyword evidence="2" id="KW-1185">Reference proteome</keyword>
<sequence>MNSLNVLSVNLIVGLIFSSTTTAEPPCKKFREDGLCQQGYNFIDGNNGIDGGNGGDDGNDGNGDISDSDDSISSGGDGFCNVENRGRLPEHLCISYCVEEQNAISGWCEDDSCFCAGDAFADPFPQQEYNNIARQIGDVNENYLGANDLNQQATTLSSLRRQSLDISSGICSDYLRNRNTNRRHSI</sequence>
<gene>
    <name evidence="1" type="ORF">QAD02_009904</name>
</gene>
<evidence type="ECO:0000313" key="2">
    <source>
        <dbReference type="Proteomes" id="UP001239111"/>
    </source>
</evidence>
<dbReference type="EMBL" id="CM056744">
    <property type="protein sequence ID" value="KAJ8668241.1"/>
    <property type="molecule type" value="Genomic_DNA"/>
</dbReference>
<accession>A0ACC2NB09</accession>
<evidence type="ECO:0000313" key="1">
    <source>
        <dbReference type="EMBL" id="KAJ8668241.1"/>
    </source>
</evidence>
<comment type="caution">
    <text evidence="1">The sequence shown here is derived from an EMBL/GenBank/DDBJ whole genome shotgun (WGS) entry which is preliminary data.</text>
</comment>
<dbReference type="Proteomes" id="UP001239111">
    <property type="component" value="Chromosome 4"/>
</dbReference>
<name>A0ACC2NB09_9HYME</name>
<organism evidence="1 2">
    <name type="scientific">Eretmocerus hayati</name>
    <dbReference type="NCBI Taxonomy" id="131215"/>
    <lineage>
        <taxon>Eukaryota</taxon>
        <taxon>Metazoa</taxon>
        <taxon>Ecdysozoa</taxon>
        <taxon>Arthropoda</taxon>
        <taxon>Hexapoda</taxon>
        <taxon>Insecta</taxon>
        <taxon>Pterygota</taxon>
        <taxon>Neoptera</taxon>
        <taxon>Endopterygota</taxon>
        <taxon>Hymenoptera</taxon>
        <taxon>Apocrita</taxon>
        <taxon>Proctotrupomorpha</taxon>
        <taxon>Chalcidoidea</taxon>
        <taxon>Aphelinidae</taxon>
        <taxon>Aphelininae</taxon>
        <taxon>Eretmocerus</taxon>
    </lineage>
</organism>
<proteinExistence type="predicted"/>
<reference evidence="1" key="1">
    <citation type="submission" date="2023-04" db="EMBL/GenBank/DDBJ databases">
        <title>A chromosome-level genome assembly of the parasitoid wasp Eretmocerus hayati.</title>
        <authorList>
            <person name="Zhong Y."/>
            <person name="Liu S."/>
            <person name="Liu Y."/>
        </authorList>
    </citation>
    <scope>NUCLEOTIDE SEQUENCE</scope>
    <source>
        <strain evidence="1">ZJU_SS_LIU_2023</strain>
    </source>
</reference>
<protein>
    <submittedName>
        <fullName evidence="1">Uncharacterized protein</fullName>
    </submittedName>
</protein>